<feature type="transmembrane region" description="Helical" evidence="2">
    <location>
        <begin position="580"/>
        <end position="609"/>
    </location>
</feature>
<dbReference type="InterPro" id="IPR018946">
    <property type="entry name" value="PhoD-like_MPP"/>
</dbReference>
<name>A0AAD8Y5V4_9STRA</name>
<dbReference type="Pfam" id="PF09423">
    <property type="entry name" value="PhoD"/>
    <property type="match status" value="1"/>
</dbReference>
<dbReference type="Gene3D" id="3.60.21.70">
    <property type="entry name" value="PhoD-like phosphatase"/>
    <property type="match status" value="1"/>
</dbReference>
<feature type="region of interest" description="Disordered" evidence="1">
    <location>
        <begin position="165"/>
        <end position="200"/>
    </location>
</feature>
<dbReference type="EMBL" id="JATAAI010000018">
    <property type="protein sequence ID" value="KAK1739564.1"/>
    <property type="molecule type" value="Genomic_DNA"/>
</dbReference>
<dbReference type="InterPro" id="IPR029052">
    <property type="entry name" value="Metallo-depent_PP-like"/>
</dbReference>
<evidence type="ECO:0000256" key="2">
    <source>
        <dbReference type="SAM" id="Phobius"/>
    </source>
</evidence>
<keyword evidence="2" id="KW-1133">Transmembrane helix</keyword>
<dbReference type="CDD" id="cd07389">
    <property type="entry name" value="MPP_PhoD"/>
    <property type="match status" value="1"/>
</dbReference>
<dbReference type="SUPFAM" id="SSF56300">
    <property type="entry name" value="Metallo-dependent phosphatases"/>
    <property type="match status" value="1"/>
</dbReference>
<sequence>MPQPYRLAFGSCSHPALPQPLWPIISSRKPSAFIWGGDAIYADRYAGLNWTDVGLHHTEGGWMITFPPPSVHLDATPDVIRGWYERQLEVEGYRQFLEGFDVNMSDIDGGGVTEVVRSKPLIFGTIDDHDYGQNNGDFTYQFKKESNLAFIDFMYGEMAQDRKECSLQEADERDSSCGSNEEYEDSSIHHNRGRSKLSDPMYQRSLDSKGVYGVQLFDFSRKINADDGNNVLGGGHWVPETEAMIDPDVIDKVPSTNDAIVNYSTTHSVAVFVLDVRSNKSPWPKGKQHLNNAAPGSSNSESIQVPALDFLGADQWTWFQSALANSHARVNIIVSGLQVHTDRFPNDGNVVEEWSKFPESRDMLYDMILNSGVRSPLLISGDVHMSQFLRKDCIKSIDVQELNNDKTKPHPPKRSLIEVTTSGMTHSWGTSFSSQPKHHTWPLWPYSYLVSRTFMTMCHFVCPWNEIIIRRLGQGEAMVGSGNGLAGKQYYLGLNFAELEFDFAHEQDSTSDSGAVTVRIFGKKEDEPPKLEARWTFDELSGATSLPGMTAKVQDFLSVGRGSSDWICVPYRGLPSNLHYYTAIAVQFVVFCSLFFLPYITILLHRYIWRVRGLKRKKRSIESIKISPMLTGSRKQQHKAMDGIGPPPIPPAREK</sequence>
<keyword evidence="2" id="KW-0812">Transmembrane</keyword>
<evidence type="ECO:0000256" key="1">
    <source>
        <dbReference type="SAM" id="MobiDB-lite"/>
    </source>
</evidence>
<dbReference type="PANTHER" id="PTHR33987">
    <property type="entry name" value="CALCINEURIN-LIKE METALLO-PHOSPHOESTERASE SUPERFAMILY PROTEIN"/>
    <property type="match status" value="1"/>
</dbReference>
<feature type="compositionally biased region" description="Pro residues" evidence="1">
    <location>
        <begin position="645"/>
        <end position="655"/>
    </location>
</feature>
<keyword evidence="5" id="KW-1185">Reference proteome</keyword>
<comment type="caution">
    <text evidence="4">The sequence shown here is derived from an EMBL/GenBank/DDBJ whole genome shotgun (WGS) entry which is preliminary data.</text>
</comment>
<gene>
    <name evidence="4" type="ORF">QTG54_010107</name>
</gene>
<dbReference type="InterPro" id="IPR038607">
    <property type="entry name" value="PhoD-like_sf"/>
</dbReference>
<feature type="region of interest" description="Disordered" evidence="1">
    <location>
        <begin position="629"/>
        <end position="655"/>
    </location>
</feature>
<evidence type="ECO:0000259" key="3">
    <source>
        <dbReference type="Pfam" id="PF09423"/>
    </source>
</evidence>
<dbReference type="PANTHER" id="PTHR33987:SF1">
    <property type="entry name" value="CALCINEURIN-LIKE METALLO-PHOSPHOESTERASE SUPERFAMILY PROTEIN"/>
    <property type="match status" value="1"/>
</dbReference>
<dbReference type="AlphaFoldDB" id="A0AAD8Y5V4"/>
<feature type="domain" description="PhoD-like phosphatase metallophosphatase" evidence="3">
    <location>
        <begin position="267"/>
        <end position="387"/>
    </location>
</feature>
<evidence type="ECO:0000313" key="5">
    <source>
        <dbReference type="Proteomes" id="UP001224775"/>
    </source>
</evidence>
<dbReference type="EC" id="3.1.3.1" evidence="4"/>
<keyword evidence="4" id="KW-0378">Hydrolase</keyword>
<dbReference type="Proteomes" id="UP001224775">
    <property type="component" value="Unassembled WGS sequence"/>
</dbReference>
<protein>
    <submittedName>
        <fullName evidence="4">Alkaline phosphatase D family protein</fullName>
        <ecNumber evidence="4">3.1.3.1</ecNumber>
    </submittedName>
</protein>
<dbReference type="GO" id="GO:0004035">
    <property type="term" value="F:alkaline phosphatase activity"/>
    <property type="evidence" value="ECO:0007669"/>
    <property type="project" value="UniProtKB-EC"/>
</dbReference>
<organism evidence="4 5">
    <name type="scientific">Skeletonema marinoi</name>
    <dbReference type="NCBI Taxonomy" id="267567"/>
    <lineage>
        <taxon>Eukaryota</taxon>
        <taxon>Sar</taxon>
        <taxon>Stramenopiles</taxon>
        <taxon>Ochrophyta</taxon>
        <taxon>Bacillariophyta</taxon>
        <taxon>Coscinodiscophyceae</taxon>
        <taxon>Thalassiosirophycidae</taxon>
        <taxon>Thalassiosirales</taxon>
        <taxon>Skeletonemataceae</taxon>
        <taxon>Skeletonema</taxon>
        <taxon>Skeletonema marinoi-dohrnii complex</taxon>
    </lineage>
</organism>
<proteinExistence type="predicted"/>
<accession>A0AAD8Y5V4</accession>
<evidence type="ECO:0000313" key="4">
    <source>
        <dbReference type="EMBL" id="KAK1739564.1"/>
    </source>
</evidence>
<reference evidence="4" key="1">
    <citation type="submission" date="2023-06" db="EMBL/GenBank/DDBJ databases">
        <title>Survivors Of The Sea: Transcriptome response of Skeletonema marinoi to long-term dormancy.</title>
        <authorList>
            <person name="Pinder M.I.M."/>
            <person name="Kourtchenko O."/>
            <person name="Robertson E.K."/>
            <person name="Larsson T."/>
            <person name="Maumus F."/>
            <person name="Osuna-Cruz C.M."/>
            <person name="Vancaester E."/>
            <person name="Stenow R."/>
            <person name="Vandepoele K."/>
            <person name="Ploug H."/>
            <person name="Bruchert V."/>
            <person name="Godhe A."/>
            <person name="Topel M."/>
        </authorList>
    </citation>
    <scope>NUCLEOTIDE SEQUENCE</scope>
    <source>
        <strain evidence="4">R05AC</strain>
    </source>
</reference>
<keyword evidence="2" id="KW-0472">Membrane</keyword>